<dbReference type="EMBL" id="JAVFWL010000006">
    <property type="protein sequence ID" value="KAK6760764.1"/>
    <property type="molecule type" value="Genomic_DNA"/>
</dbReference>
<protein>
    <submittedName>
        <fullName evidence="3">Uncharacterized protein</fullName>
    </submittedName>
</protein>
<evidence type="ECO:0000256" key="2">
    <source>
        <dbReference type="ARBA" id="ARBA00023033"/>
    </source>
</evidence>
<keyword evidence="2" id="KW-0560">Oxidoreductase</keyword>
<dbReference type="InterPro" id="IPR036396">
    <property type="entry name" value="Cyt_P450_sf"/>
</dbReference>
<proteinExistence type="inferred from homology"/>
<evidence type="ECO:0000256" key="1">
    <source>
        <dbReference type="ARBA" id="ARBA00010617"/>
    </source>
</evidence>
<organism evidence="3 4">
    <name type="scientific">Necator americanus</name>
    <name type="common">Human hookworm</name>
    <dbReference type="NCBI Taxonomy" id="51031"/>
    <lineage>
        <taxon>Eukaryota</taxon>
        <taxon>Metazoa</taxon>
        <taxon>Ecdysozoa</taxon>
        <taxon>Nematoda</taxon>
        <taxon>Chromadorea</taxon>
        <taxon>Rhabditida</taxon>
        <taxon>Rhabditina</taxon>
        <taxon>Rhabditomorpha</taxon>
        <taxon>Strongyloidea</taxon>
        <taxon>Ancylostomatidae</taxon>
        <taxon>Bunostominae</taxon>
        <taxon>Necator</taxon>
    </lineage>
</organism>
<dbReference type="SUPFAM" id="SSF48264">
    <property type="entry name" value="Cytochrome P450"/>
    <property type="match status" value="1"/>
</dbReference>
<evidence type="ECO:0000313" key="3">
    <source>
        <dbReference type="EMBL" id="KAK6760764.1"/>
    </source>
</evidence>
<dbReference type="Pfam" id="PF00067">
    <property type="entry name" value="p450"/>
    <property type="match status" value="1"/>
</dbReference>
<comment type="similarity">
    <text evidence="1">Belongs to the cytochrome P450 family.</text>
</comment>
<dbReference type="Proteomes" id="UP001303046">
    <property type="component" value="Unassembled WGS sequence"/>
</dbReference>
<keyword evidence="4" id="KW-1185">Reference proteome</keyword>
<comment type="caution">
    <text evidence="3">The sequence shown here is derived from an EMBL/GenBank/DDBJ whole genome shotgun (WGS) entry which is preliminary data.</text>
</comment>
<reference evidence="3 4" key="1">
    <citation type="submission" date="2023-08" db="EMBL/GenBank/DDBJ databases">
        <title>A Necator americanus chromosomal reference genome.</title>
        <authorList>
            <person name="Ilik V."/>
            <person name="Petrzelkova K.J."/>
            <person name="Pardy F."/>
            <person name="Fuh T."/>
            <person name="Niatou-Singa F.S."/>
            <person name="Gouil Q."/>
            <person name="Baker L."/>
            <person name="Ritchie M.E."/>
            <person name="Jex A.R."/>
            <person name="Gazzola D."/>
            <person name="Li H."/>
            <person name="Toshio Fujiwara R."/>
            <person name="Zhan B."/>
            <person name="Aroian R.V."/>
            <person name="Pafco B."/>
            <person name="Schwarz E.M."/>
        </authorList>
    </citation>
    <scope>NUCLEOTIDE SEQUENCE [LARGE SCALE GENOMIC DNA]</scope>
    <source>
        <strain evidence="3 4">Aroian</strain>
        <tissue evidence="3">Whole animal</tissue>
    </source>
</reference>
<dbReference type="Gene3D" id="1.10.630.10">
    <property type="entry name" value="Cytochrome P450"/>
    <property type="match status" value="1"/>
</dbReference>
<gene>
    <name evidence="3" type="primary">Necator_chrX.g22163</name>
    <name evidence="3" type="ORF">RB195_022002</name>
</gene>
<evidence type="ECO:0000313" key="4">
    <source>
        <dbReference type="Proteomes" id="UP001303046"/>
    </source>
</evidence>
<sequence length="146" mass="16866">MWSVFYGDDETEGDGIILSEGGRWYQNRELALRIFKAFNLSGDELEARVRIHVDYLEHYIDAEIGTNKKNEIFSVSCGIAYCVGNIIQDLVLGKSHPYGDPEFDYLRRLIDSTLHDRVALHLNEKLKAEKMEWRPFPNPEPQYGGE</sequence>
<dbReference type="InterPro" id="IPR001128">
    <property type="entry name" value="Cyt_P450"/>
</dbReference>
<accession>A0ABR1EDK4</accession>
<name>A0ABR1EDK4_NECAM</name>
<keyword evidence="2" id="KW-0503">Monooxygenase</keyword>